<dbReference type="KEGG" id="nae:BHE16_05995"/>
<dbReference type="InterPro" id="IPR028082">
    <property type="entry name" value="Peripla_BP_I"/>
</dbReference>
<organism evidence="5 6">
    <name type="scientific">Neomicrococcus aestuarii</name>
    <dbReference type="NCBI Taxonomy" id="556325"/>
    <lineage>
        <taxon>Bacteria</taxon>
        <taxon>Bacillati</taxon>
        <taxon>Actinomycetota</taxon>
        <taxon>Actinomycetes</taxon>
        <taxon>Micrococcales</taxon>
        <taxon>Micrococcaceae</taxon>
        <taxon>Neomicrococcus</taxon>
    </lineage>
</organism>
<dbReference type="STRING" id="556325.BHE16_05995"/>
<reference evidence="5 6" key="1">
    <citation type="submission" date="2016-11" db="EMBL/GenBank/DDBJ databases">
        <title>Genome sequencing of Zhihengliuella aestuarii B18 antagonistic to Plasmodiophora brassicae.</title>
        <authorList>
            <person name="Luo Y."/>
        </authorList>
    </citation>
    <scope>NUCLEOTIDE SEQUENCE [LARGE SCALE GENOMIC DNA]</scope>
    <source>
        <strain evidence="5 6">B18</strain>
    </source>
</reference>
<dbReference type="Pfam" id="PF00356">
    <property type="entry name" value="LacI"/>
    <property type="match status" value="1"/>
</dbReference>
<dbReference type="SUPFAM" id="SSF53822">
    <property type="entry name" value="Periplasmic binding protein-like I"/>
    <property type="match status" value="1"/>
</dbReference>
<dbReference type="GO" id="GO:0000976">
    <property type="term" value="F:transcription cis-regulatory region binding"/>
    <property type="evidence" value="ECO:0007669"/>
    <property type="project" value="TreeGrafter"/>
</dbReference>
<feature type="domain" description="HTH lacI-type" evidence="4">
    <location>
        <begin position="2"/>
        <end position="56"/>
    </location>
</feature>
<dbReference type="InterPro" id="IPR010982">
    <property type="entry name" value="Lambda_DNA-bd_dom_sf"/>
</dbReference>
<evidence type="ECO:0000313" key="6">
    <source>
        <dbReference type="Proteomes" id="UP000183530"/>
    </source>
</evidence>
<dbReference type="CDD" id="cd01392">
    <property type="entry name" value="HTH_LacI"/>
    <property type="match status" value="1"/>
</dbReference>
<gene>
    <name evidence="5" type="ORF">BHE16_05995</name>
</gene>
<dbReference type="EMBL" id="CP018135">
    <property type="protein sequence ID" value="APF40645.1"/>
    <property type="molecule type" value="Genomic_DNA"/>
</dbReference>
<dbReference type="InterPro" id="IPR046335">
    <property type="entry name" value="LacI/GalR-like_sensor"/>
</dbReference>
<dbReference type="PANTHER" id="PTHR30146">
    <property type="entry name" value="LACI-RELATED TRANSCRIPTIONAL REPRESSOR"/>
    <property type="match status" value="1"/>
</dbReference>
<dbReference type="PROSITE" id="PS00356">
    <property type="entry name" value="HTH_LACI_1"/>
    <property type="match status" value="1"/>
</dbReference>
<evidence type="ECO:0000313" key="5">
    <source>
        <dbReference type="EMBL" id="APF40645.1"/>
    </source>
</evidence>
<proteinExistence type="predicted"/>
<dbReference type="PROSITE" id="PS50932">
    <property type="entry name" value="HTH_LACI_2"/>
    <property type="match status" value="1"/>
</dbReference>
<keyword evidence="2" id="KW-0238">DNA-binding</keyword>
<evidence type="ECO:0000256" key="1">
    <source>
        <dbReference type="ARBA" id="ARBA00023015"/>
    </source>
</evidence>
<accession>A0A1L2ZMI3</accession>
<keyword evidence="3" id="KW-0804">Transcription</keyword>
<name>A0A1L2ZMI3_9MICC</name>
<dbReference type="OrthoDB" id="3510266at2"/>
<dbReference type="CDD" id="cd06267">
    <property type="entry name" value="PBP1_LacI_sugar_binding-like"/>
    <property type="match status" value="1"/>
</dbReference>
<dbReference type="Gene3D" id="3.40.50.2300">
    <property type="match status" value="2"/>
</dbReference>
<dbReference type="SMART" id="SM00354">
    <property type="entry name" value="HTH_LACI"/>
    <property type="match status" value="1"/>
</dbReference>
<dbReference type="GO" id="GO:0003700">
    <property type="term" value="F:DNA-binding transcription factor activity"/>
    <property type="evidence" value="ECO:0007669"/>
    <property type="project" value="TreeGrafter"/>
</dbReference>
<dbReference type="SUPFAM" id="SSF47413">
    <property type="entry name" value="lambda repressor-like DNA-binding domains"/>
    <property type="match status" value="1"/>
</dbReference>
<keyword evidence="6" id="KW-1185">Reference proteome</keyword>
<dbReference type="Pfam" id="PF13377">
    <property type="entry name" value="Peripla_BP_3"/>
    <property type="match status" value="1"/>
</dbReference>
<keyword evidence="1" id="KW-0805">Transcription regulation</keyword>
<dbReference type="PANTHER" id="PTHR30146:SF138">
    <property type="entry name" value="TRANSCRIPTIONAL REGULATORY PROTEIN"/>
    <property type="match status" value="1"/>
</dbReference>
<dbReference type="Proteomes" id="UP000183530">
    <property type="component" value="Chromosome"/>
</dbReference>
<evidence type="ECO:0000256" key="2">
    <source>
        <dbReference type="ARBA" id="ARBA00023125"/>
    </source>
</evidence>
<sequence>MPSIRDVASRAGVSVATVSRALTGRGKVSANTKSAVESAARDLGYVASVTASALASGRTRNVGIVLPTVGRWYYSSLLQAVASEFNKAGYDLALYTTENDELYRRKIFSDFLLRKRLDAVISVTLKPTEDELEQLAKVGRPLIAVGGAIPNVATIRVDEVSIAELATEHLLSLGHKNIAFVGSPEVVDADFQLTSSRERGYLNAMDAARLEVPPEWRIPADYTTATAYQRVRNLLVNPRLKPTAFFCASDEMAFGAIIAARDLGYDVPRDISVIGIDGHEIGELFGLTTIAQFPGLQGAAAARKTLAMLGETTLDSDPTESFFSTEFIARFSTAPPPSLT</sequence>
<protein>
    <submittedName>
        <fullName evidence="5">LacI family transcriptional regulator</fullName>
    </submittedName>
</protein>
<dbReference type="AlphaFoldDB" id="A0A1L2ZMI3"/>
<evidence type="ECO:0000259" key="4">
    <source>
        <dbReference type="PROSITE" id="PS50932"/>
    </source>
</evidence>
<evidence type="ECO:0000256" key="3">
    <source>
        <dbReference type="ARBA" id="ARBA00023163"/>
    </source>
</evidence>
<dbReference type="RefSeq" id="WP_071894126.1">
    <property type="nucleotide sequence ID" value="NZ_CP018135.1"/>
</dbReference>
<dbReference type="InterPro" id="IPR000843">
    <property type="entry name" value="HTH_LacI"/>
</dbReference>
<dbReference type="Gene3D" id="1.10.260.40">
    <property type="entry name" value="lambda repressor-like DNA-binding domains"/>
    <property type="match status" value="1"/>
</dbReference>